<proteinExistence type="predicted"/>
<sequence>MTNMKQTRYSSSDNQTFVFPQKRRVQKVHIADVVGELTHD</sequence>
<evidence type="ECO:0000313" key="1">
    <source>
        <dbReference type="EMBL" id="SFK42051.1"/>
    </source>
</evidence>
<dbReference type="RefSeq" id="WP_281248289.1">
    <property type="nucleotide sequence ID" value="NZ_FOSH01000010.1"/>
</dbReference>
<dbReference type="AlphaFoldDB" id="A0A1I3ZEA0"/>
<reference evidence="2" key="1">
    <citation type="submission" date="2016-10" db="EMBL/GenBank/DDBJ databases">
        <authorList>
            <person name="Varghese N."/>
            <person name="Submissions S."/>
        </authorList>
    </citation>
    <scope>NUCLEOTIDE SEQUENCE [LARGE SCALE GENOMIC DNA]</scope>
    <source>
        <strain evidence="2">DSM 11578</strain>
    </source>
</reference>
<accession>A0A1I3ZEA0</accession>
<keyword evidence="2" id="KW-1185">Reference proteome</keyword>
<dbReference type="STRING" id="45496.SAMN04488079_11096"/>
<evidence type="ECO:0000313" key="2">
    <source>
        <dbReference type="Proteomes" id="UP000198924"/>
    </source>
</evidence>
<name>A0A1I3ZEA0_9GAMM</name>
<organism evidence="1 2">
    <name type="scientific">Methylophaga sulfidovorans</name>
    <dbReference type="NCBI Taxonomy" id="45496"/>
    <lineage>
        <taxon>Bacteria</taxon>
        <taxon>Pseudomonadati</taxon>
        <taxon>Pseudomonadota</taxon>
        <taxon>Gammaproteobacteria</taxon>
        <taxon>Thiotrichales</taxon>
        <taxon>Piscirickettsiaceae</taxon>
        <taxon>Methylophaga</taxon>
    </lineage>
</organism>
<dbReference type="Proteomes" id="UP000198924">
    <property type="component" value="Unassembled WGS sequence"/>
</dbReference>
<protein>
    <submittedName>
        <fullName evidence="1">Uncharacterized protein</fullName>
    </submittedName>
</protein>
<dbReference type="EMBL" id="FOSH01000010">
    <property type="protein sequence ID" value="SFK42051.1"/>
    <property type="molecule type" value="Genomic_DNA"/>
</dbReference>
<gene>
    <name evidence="1" type="ORF">SAMN04488079_11096</name>
</gene>